<keyword evidence="2" id="KW-1185">Reference proteome</keyword>
<evidence type="ECO:0000313" key="2">
    <source>
        <dbReference type="Proteomes" id="UP001404845"/>
    </source>
</evidence>
<dbReference type="RefSeq" id="WP_281435656.1">
    <property type="nucleotide sequence ID" value="NZ_JACWCW010000070.1"/>
</dbReference>
<accession>A0ABU9ZJX7</accession>
<organism evidence="1 2">
    <name type="scientific">Methylorubrum rhodesianum</name>
    <dbReference type="NCBI Taxonomy" id="29427"/>
    <lineage>
        <taxon>Bacteria</taxon>
        <taxon>Pseudomonadati</taxon>
        <taxon>Pseudomonadota</taxon>
        <taxon>Alphaproteobacteria</taxon>
        <taxon>Hyphomicrobiales</taxon>
        <taxon>Methylobacteriaceae</taxon>
        <taxon>Methylorubrum</taxon>
    </lineage>
</organism>
<gene>
    <name evidence="1" type="ORF">PUR21_29605</name>
</gene>
<protein>
    <submittedName>
        <fullName evidence="1">Uncharacterized protein</fullName>
    </submittedName>
</protein>
<comment type="caution">
    <text evidence="1">The sequence shown here is derived from an EMBL/GenBank/DDBJ whole genome shotgun (WGS) entry which is preliminary data.</text>
</comment>
<sequence>MEIIVVSRLEGYRTAPKVHRRIDPAIRADAGRARHDRPSVA</sequence>
<name>A0ABU9ZJX7_9HYPH</name>
<reference evidence="1 2" key="1">
    <citation type="journal article" date="2023" name="PLoS ONE">
        <title>Complete genome assembly of Hawai'i environmental nontuberculous mycobacteria reveals unexpected co-isolation with methylobacteria.</title>
        <authorList>
            <person name="Hendrix J."/>
            <person name="Epperson L.E."/>
            <person name="Tong E.I."/>
            <person name="Chan Y.L."/>
            <person name="Hasan N.A."/>
            <person name="Dawrs S.N."/>
            <person name="Norton G.J."/>
            <person name="Virdi R."/>
            <person name="Crooks J.L."/>
            <person name="Chan E.D."/>
            <person name="Honda J.R."/>
            <person name="Strong M."/>
        </authorList>
    </citation>
    <scope>NUCLEOTIDE SEQUENCE [LARGE SCALE GENOMIC DNA]</scope>
    <source>
        <strain evidence="1 2">NJH_HI01</strain>
    </source>
</reference>
<dbReference type="Proteomes" id="UP001404845">
    <property type="component" value="Unassembled WGS sequence"/>
</dbReference>
<dbReference type="EMBL" id="JAQYXL010000001">
    <property type="protein sequence ID" value="MEN3231739.1"/>
    <property type="molecule type" value="Genomic_DNA"/>
</dbReference>
<evidence type="ECO:0000313" key="1">
    <source>
        <dbReference type="EMBL" id="MEN3231739.1"/>
    </source>
</evidence>
<proteinExistence type="predicted"/>